<dbReference type="SUPFAM" id="SSF56112">
    <property type="entry name" value="Protein kinase-like (PK-like)"/>
    <property type="match status" value="1"/>
</dbReference>
<accession>A0ABU3GI74</accession>
<reference evidence="2 3" key="1">
    <citation type="submission" date="2023-08" db="EMBL/GenBank/DDBJ databases">
        <title>Microbacterium aquilitoris sp. nov. and Microbacterium gwkjibeachense sp. nov., isolated from beach.</title>
        <authorList>
            <person name="Lee S.D."/>
            <person name="Yang H."/>
            <person name="Kim I."/>
        </authorList>
    </citation>
    <scope>NUCLEOTIDE SEQUENCE [LARGE SCALE GENOMIC DNA]</scope>
    <source>
        <strain evidence="2 3">KSW-18</strain>
    </source>
</reference>
<feature type="domain" description="Aminoglycoside phosphotransferase" evidence="1">
    <location>
        <begin position="118"/>
        <end position="188"/>
    </location>
</feature>
<keyword evidence="3" id="KW-1185">Reference proteome</keyword>
<proteinExistence type="predicted"/>
<evidence type="ECO:0000313" key="2">
    <source>
        <dbReference type="EMBL" id="MDT3330402.1"/>
    </source>
</evidence>
<dbReference type="Gene3D" id="3.90.1200.10">
    <property type="match status" value="1"/>
</dbReference>
<dbReference type="Proteomes" id="UP001262835">
    <property type="component" value="Unassembled WGS sequence"/>
</dbReference>
<name>A0ABU3GI74_9MICO</name>
<gene>
    <name evidence="2" type="ORF">Q9S78_06950</name>
</gene>
<dbReference type="EMBL" id="JAUZVT010000002">
    <property type="protein sequence ID" value="MDT3330402.1"/>
    <property type="molecule type" value="Genomic_DNA"/>
</dbReference>
<organism evidence="2 3">
    <name type="scientific">Microbacterium aquilitoris</name>
    <dbReference type="NCBI Taxonomy" id="3067307"/>
    <lineage>
        <taxon>Bacteria</taxon>
        <taxon>Bacillati</taxon>
        <taxon>Actinomycetota</taxon>
        <taxon>Actinomycetes</taxon>
        <taxon>Micrococcales</taxon>
        <taxon>Microbacteriaceae</taxon>
        <taxon>Microbacterium</taxon>
    </lineage>
</organism>
<dbReference type="Pfam" id="PF01636">
    <property type="entry name" value="APH"/>
    <property type="match status" value="1"/>
</dbReference>
<sequence length="254" mass="27627">MPHEEAPHEEALSGGNASGAVVRIGDTVRKPWTASTASVTAYVRALRDAGIDAPEPRGRDEGGRQVIEFVPGELAIERGPMPPDDLYRVGMMVRAIHDASAAYVVPAGSVWQSAIAAPGAELVCHNDLAPWNLVQGERWVFIDWDAAAPSTRLWDLAYAAQSFALNDTSVPPDDAARGLAALVDGYGAGTALRHGLPEAMVERTAAMHELLRRSHGTGTEPWSSMFVQGHGDHWRRVTAYVERHREIWARVLRE</sequence>
<evidence type="ECO:0000259" key="1">
    <source>
        <dbReference type="Pfam" id="PF01636"/>
    </source>
</evidence>
<evidence type="ECO:0000313" key="3">
    <source>
        <dbReference type="Proteomes" id="UP001262835"/>
    </source>
</evidence>
<dbReference type="InterPro" id="IPR002575">
    <property type="entry name" value="Aminoglycoside_PTrfase"/>
</dbReference>
<dbReference type="InterPro" id="IPR011009">
    <property type="entry name" value="Kinase-like_dom_sf"/>
</dbReference>
<dbReference type="RefSeq" id="WP_311869764.1">
    <property type="nucleotide sequence ID" value="NZ_JAUZVT010000002.1"/>
</dbReference>
<comment type="caution">
    <text evidence="2">The sequence shown here is derived from an EMBL/GenBank/DDBJ whole genome shotgun (WGS) entry which is preliminary data.</text>
</comment>
<protein>
    <submittedName>
        <fullName evidence="2">Phosphotransferase</fullName>
    </submittedName>
</protein>